<feature type="domain" description="Flagellar basal body rod protein N-terminal" evidence="8">
    <location>
        <begin position="11"/>
        <end position="39"/>
    </location>
</feature>
<organism evidence="11 12">
    <name type="scientific">Mediterraneibacter hominis</name>
    <dbReference type="NCBI Taxonomy" id="2763054"/>
    <lineage>
        <taxon>Bacteria</taxon>
        <taxon>Bacillati</taxon>
        <taxon>Bacillota</taxon>
        <taxon>Clostridia</taxon>
        <taxon>Lachnospirales</taxon>
        <taxon>Lachnospiraceae</taxon>
        <taxon>Mediterraneibacter</taxon>
    </lineage>
</organism>
<evidence type="ECO:0000313" key="11">
    <source>
        <dbReference type="EMBL" id="MBC5689371.1"/>
    </source>
</evidence>
<evidence type="ECO:0000256" key="6">
    <source>
        <dbReference type="ARBA" id="ARBA00023143"/>
    </source>
</evidence>
<dbReference type="Pfam" id="PF00460">
    <property type="entry name" value="Flg_bb_rod"/>
    <property type="match status" value="1"/>
</dbReference>
<evidence type="ECO:0000256" key="5">
    <source>
        <dbReference type="ARBA" id="ARBA00022525"/>
    </source>
</evidence>
<dbReference type="SUPFAM" id="SSF64518">
    <property type="entry name" value="Phase 1 flagellin"/>
    <property type="match status" value="1"/>
</dbReference>
<dbReference type="GO" id="GO:0044780">
    <property type="term" value="P:bacterial-type flagellum assembly"/>
    <property type="evidence" value="ECO:0007669"/>
    <property type="project" value="InterPro"/>
</dbReference>
<name>A0A923RQD2_9FIRM</name>
<comment type="subcellular location">
    <subcellularLocation>
        <location evidence="1 7">Bacterial flagellum</location>
    </subcellularLocation>
    <subcellularLocation>
        <location evidence="2 7">Secreted</location>
    </subcellularLocation>
</comment>
<evidence type="ECO:0000256" key="7">
    <source>
        <dbReference type="RuleBase" id="RU362065"/>
    </source>
</evidence>
<dbReference type="Pfam" id="PF06429">
    <property type="entry name" value="Flg_bbr_C"/>
    <property type="match status" value="1"/>
</dbReference>
<keyword evidence="5 7" id="KW-0964">Secreted</keyword>
<keyword evidence="11" id="KW-0969">Cilium</keyword>
<keyword evidence="12" id="KW-1185">Reference proteome</keyword>
<evidence type="ECO:0000256" key="4">
    <source>
        <dbReference type="ARBA" id="ARBA00016244"/>
    </source>
</evidence>
<dbReference type="EMBL" id="JACOPF010000002">
    <property type="protein sequence ID" value="MBC5689371.1"/>
    <property type="molecule type" value="Genomic_DNA"/>
</dbReference>
<dbReference type="Pfam" id="PF22638">
    <property type="entry name" value="FlgK_D1"/>
    <property type="match status" value="1"/>
</dbReference>
<evidence type="ECO:0000256" key="2">
    <source>
        <dbReference type="ARBA" id="ARBA00004613"/>
    </source>
</evidence>
<evidence type="ECO:0000256" key="1">
    <source>
        <dbReference type="ARBA" id="ARBA00004365"/>
    </source>
</evidence>
<dbReference type="GO" id="GO:0005198">
    <property type="term" value="F:structural molecule activity"/>
    <property type="evidence" value="ECO:0007669"/>
    <property type="project" value="UniProtKB-UniRule"/>
</dbReference>
<keyword evidence="6 7" id="KW-0975">Bacterial flagellum</keyword>
<dbReference type="InterPro" id="IPR002371">
    <property type="entry name" value="FlgK"/>
</dbReference>
<evidence type="ECO:0000259" key="10">
    <source>
        <dbReference type="Pfam" id="PF22638"/>
    </source>
</evidence>
<gene>
    <name evidence="7 11" type="primary">flgK</name>
    <name evidence="11" type="ORF">H8S37_10625</name>
</gene>
<sequence>MIRSTFAGFSTAQLAMAASQKSLDVVGQNIANMNTPGYTRQRLDLQSISPSGHSQWNSLYSTKVGQGVMMTSVSQIRDPFLDIQYRNQLTETGTADAMDTILSKIGEVFDETSRDSIRSALNNVVSQLENMSNANNAGQDTSDKLVRSAMEVLLNIFHDNAESVKDIETELIGRLEGTESQKIQSYLDKIVELNKAIKSSQVMGSPALELQDQRNSLIDELATYLPINISYKQVDVGGNTFVETLKITFKDSQGNEYVLVDDSEKAEITIGSDEGMPPLSISIKDAEGKEGDITDTLGDGVLKGYVDMLNKSGIYDGTDVKGIGYYGTYFDNFVDTFAKTLNKLNMDAGGGALFETSDGNAAFTAENIRISEGWMNGTVKIETTAQEGAGDTDNSSANDNVLKMIHALTTDKWKFTNADGAIVFEGNFFDAYDHLQNTQASERSSVSTILESRVTVLNQIANSKDSVSGVSLDEEVMNLMKYQQSYNAAARLMTTLDEALDTLINNTGVVGR</sequence>
<evidence type="ECO:0000259" key="8">
    <source>
        <dbReference type="Pfam" id="PF00460"/>
    </source>
</evidence>
<dbReference type="InterPro" id="IPR010930">
    <property type="entry name" value="Flg_bb/hook_C_dom"/>
</dbReference>
<protein>
    <recommendedName>
        <fullName evidence="4 7">Flagellar hook-associated protein 1</fullName>
        <shortName evidence="7">HAP1</shortName>
    </recommendedName>
</protein>
<evidence type="ECO:0000256" key="3">
    <source>
        <dbReference type="ARBA" id="ARBA00009677"/>
    </source>
</evidence>
<dbReference type="AlphaFoldDB" id="A0A923RQD2"/>
<dbReference type="InterPro" id="IPR001444">
    <property type="entry name" value="Flag_bb_rod_N"/>
</dbReference>
<evidence type="ECO:0000259" key="9">
    <source>
        <dbReference type="Pfam" id="PF06429"/>
    </source>
</evidence>
<reference evidence="11" key="1">
    <citation type="submission" date="2020-08" db="EMBL/GenBank/DDBJ databases">
        <title>Genome public.</title>
        <authorList>
            <person name="Liu C."/>
            <person name="Sun Q."/>
        </authorList>
    </citation>
    <scope>NUCLEOTIDE SEQUENCE</scope>
    <source>
        <strain evidence="11">NSJ-55</strain>
    </source>
</reference>
<dbReference type="Proteomes" id="UP000652477">
    <property type="component" value="Unassembled WGS sequence"/>
</dbReference>
<dbReference type="PANTHER" id="PTHR30033:SF1">
    <property type="entry name" value="FLAGELLAR HOOK-ASSOCIATED PROTEIN 1"/>
    <property type="match status" value="1"/>
</dbReference>
<feature type="domain" description="Flagellar hook-associated protein FlgK helical" evidence="10">
    <location>
        <begin position="102"/>
        <end position="344"/>
    </location>
</feature>
<dbReference type="InterPro" id="IPR053927">
    <property type="entry name" value="FlgK_helical"/>
</dbReference>
<comment type="similarity">
    <text evidence="3 7">Belongs to the flagella basal body rod proteins family.</text>
</comment>
<dbReference type="PRINTS" id="PR01005">
    <property type="entry name" value="FLGHOOKAP1"/>
</dbReference>
<proteinExistence type="inferred from homology"/>
<dbReference type="RefSeq" id="WP_186876043.1">
    <property type="nucleotide sequence ID" value="NZ_JACOPF010000002.1"/>
</dbReference>
<dbReference type="GO" id="GO:0005576">
    <property type="term" value="C:extracellular region"/>
    <property type="evidence" value="ECO:0007669"/>
    <property type="project" value="UniProtKB-SubCell"/>
</dbReference>
<feature type="domain" description="Flagellar basal-body/hook protein C-terminal" evidence="9">
    <location>
        <begin position="467"/>
        <end position="505"/>
    </location>
</feature>
<comment type="caution">
    <text evidence="11">The sequence shown here is derived from an EMBL/GenBank/DDBJ whole genome shotgun (WGS) entry which is preliminary data.</text>
</comment>
<dbReference type="NCBIfam" id="TIGR02492">
    <property type="entry name" value="flgK_ends"/>
    <property type="match status" value="1"/>
</dbReference>
<dbReference type="GO" id="GO:0009424">
    <property type="term" value="C:bacterial-type flagellum hook"/>
    <property type="evidence" value="ECO:0007669"/>
    <property type="project" value="UniProtKB-UniRule"/>
</dbReference>
<accession>A0A923RQD2</accession>
<dbReference type="PANTHER" id="PTHR30033">
    <property type="entry name" value="FLAGELLAR HOOK-ASSOCIATED PROTEIN 1"/>
    <property type="match status" value="1"/>
</dbReference>
<keyword evidence="11" id="KW-0282">Flagellum</keyword>
<keyword evidence="11" id="KW-0966">Cell projection</keyword>
<evidence type="ECO:0000313" key="12">
    <source>
        <dbReference type="Proteomes" id="UP000652477"/>
    </source>
</evidence>